<evidence type="ECO:0000313" key="3">
    <source>
        <dbReference type="RefSeq" id="XP_013412710.1"/>
    </source>
</evidence>
<sequence length="212" mass="21764">MQCKVWVFLNSTDARVSAEETAGSSTADSKTDARQRSESIDNENRGSRDHHPGSPPCANMDSSPSGARNLQPSALTGSAVSSPESSEPDAGESEASAALTGSAVSSPGSSEPDVGESEASAALTGSAVSSPGSSEPDAGESGTKSSDEKTENEGAASGISRSQSEPACSQQQQEKKLSKEKTSKFLCILITSGFNKRTRVVDVFGVHVDTHP</sequence>
<dbReference type="InParanoid" id="A0A1S3JQS2"/>
<dbReference type="GeneID" id="106175316"/>
<accession>A0A1S3JQS2</accession>
<feature type="compositionally biased region" description="Polar residues" evidence="1">
    <location>
        <begin position="159"/>
        <end position="168"/>
    </location>
</feature>
<dbReference type="Proteomes" id="UP000085678">
    <property type="component" value="Unplaced"/>
</dbReference>
<feature type="region of interest" description="Disordered" evidence="1">
    <location>
        <begin position="16"/>
        <end position="180"/>
    </location>
</feature>
<protein>
    <submittedName>
        <fullName evidence="3">Mucin-5AC-like</fullName>
    </submittedName>
</protein>
<organism evidence="2 3">
    <name type="scientific">Lingula anatina</name>
    <name type="common">Brachiopod</name>
    <name type="synonym">Lingula unguis</name>
    <dbReference type="NCBI Taxonomy" id="7574"/>
    <lineage>
        <taxon>Eukaryota</taxon>
        <taxon>Metazoa</taxon>
        <taxon>Spiralia</taxon>
        <taxon>Lophotrochozoa</taxon>
        <taxon>Brachiopoda</taxon>
        <taxon>Linguliformea</taxon>
        <taxon>Lingulata</taxon>
        <taxon>Lingulida</taxon>
        <taxon>Linguloidea</taxon>
        <taxon>Lingulidae</taxon>
        <taxon>Lingula</taxon>
    </lineage>
</organism>
<dbReference type="RefSeq" id="XP_013412710.1">
    <property type="nucleotide sequence ID" value="XM_013557256.1"/>
</dbReference>
<proteinExistence type="predicted"/>
<feature type="compositionally biased region" description="Polar residues" evidence="1">
    <location>
        <begin position="60"/>
        <end position="85"/>
    </location>
</feature>
<keyword evidence="2" id="KW-1185">Reference proteome</keyword>
<name>A0A1S3JQS2_LINAN</name>
<feature type="compositionally biased region" description="Basic and acidic residues" evidence="1">
    <location>
        <begin position="29"/>
        <end position="52"/>
    </location>
</feature>
<evidence type="ECO:0000256" key="1">
    <source>
        <dbReference type="SAM" id="MobiDB-lite"/>
    </source>
</evidence>
<gene>
    <name evidence="3" type="primary">LOC106175316</name>
</gene>
<evidence type="ECO:0000313" key="2">
    <source>
        <dbReference type="Proteomes" id="UP000085678"/>
    </source>
</evidence>
<reference evidence="3" key="1">
    <citation type="submission" date="2025-08" db="UniProtKB">
        <authorList>
            <consortium name="RefSeq"/>
        </authorList>
    </citation>
    <scope>IDENTIFICATION</scope>
    <source>
        <tissue evidence="3">Gonads</tissue>
    </source>
</reference>
<dbReference type="KEGG" id="lak:106175316"/>
<dbReference type="AlphaFoldDB" id="A0A1S3JQS2"/>